<evidence type="ECO:0000256" key="1">
    <source>
        <dbReference type="SAM" id="Phobius"/>
    </source>
</evidence>
<sequence length="84" mass="10000">MMIYYIIASSGILLFLLVNIKWVRIKKSISKPRKKHANNDYFIHLFPKKVFNEWMLYLVNINKSKNKKHILIPIGYASLIFFAN</sequence>
<reference evidence="5" key="1">
    <citation type="submission" date="2015-03" db="EMBL/GenBank/DDBJ databases">
        <authorList>
            <consortium name="Pathogen Informatics"/>
        </authorList>
    </citation>
    <scope>NUCLEOTIDE SEQUENCE [LARGE SCALE GENOMIC DNA]</scope>
    <source>
        <strain evidence="5">A125KOH2</strain>
    </source>
</reference>
<evidence type="ECO:0000313" key="2">
    <source>
        <dbReference type="EMBL" id="CNH46198.1"/>
    </source>
</evidence>
<keyword evidence="1" id="KW-0472">Membrane</keyword>
<dbReference type="EMBL" id="CWJL01000013">
    <property type="protein sequence ID" value="CRY67621.1"/>
    <property type="molecule type" value="Genomic_DNA"/>
</dbReference>
<reference evidence="2" key="2">
    <citation type="submission" date="2015-03" db="EMBL/GenBank/DDBJ databases">
        <authorList>
            <person name="Murphy D."/>
        </authorList>
    </citation>
    <scope>NUCLEOTIDE SEQUENCE [LARGE SCALE GENOMIC DNA]</scope>
    <source>
        <strain evidence="2">A125KOH2</strain>
    </source>
</reference>
<accession>A0A0T9P5K6</accession>
<feature type="transmembrane region" description="Helical" evidence="1">
    <location>
        <begin position="6"/>
        <end position="25"/>
    </location>
</feature>
<evidence type="ECO:0000313" key="3">
    <source>
        <dbReference type="EMBL" id="CRY67621.1"/>
    </source>
</evidence>
<gene>
    <name evidence="2" type="ORF">ERS008529_01297</name>
    <name evidence="3" type="ORF">ERS137968_02702</name>
</gene>
<dbReference type="STRING" id="1288385.ERS137968_02702"/>
<keyword evidence="4" id="KW-1185">Reference proteome</keyword>
<dbReference type="EMBL" id="CQAZ01000009">
    <property type="protein sequence ID" value="CNH46198.1"/>
    <property type="molecule type" value="Genomic_DNA"/>
</dbReference>
<dbReference type="Proteomes" id="UP000044625">
    <property type="component" value="Unassembled WGS sequence"/>
</dbReference>
<proteinExistence type="predicted"/>
<organism evidence="2 5">
    <name type="scientific">Yersinia pekkanenii</name>
    <dbReference type="NCBI Taxonomy" id="1288385"/>
    <lineage>
        <taxon>Bacteria</taxon>
        <taxon>Pseudomonadati</taxon>
        <taxon>Pseudomonadota</taxon>
        <taxon>Gammaproteobacteria</taxon>
        <taxon>Enterobacterales</taxon>
        <taxon>Yersiniaceae</taxon>
        <taxon>Yersinia</taxon>
    </lineage>
</organism>
<evidence type="ECO:0000313" key="5">
    <source>
        <dbReference type="Proteomes" id="UP000045840"/>
    </source>
</evidence>
<dbReference type="Proteomes" id="UP000045840">
    <property type="component" value="Unassembled WGS sequence"/>
</dbReference>
<keyword evidence="1" id="KW-0812">Transmembrane</keyword>
<evidence type="ECO:0000313" key="4">
    <source>
        <dbReference type="Proteomes" id="UP000044625"/>
    </source>
</evidence>
<reference evidence="3 4" key="3">
    <citation type="submission" date="2015-03" db="EMBL/GenBank/DDBJ databases">
        <authorList>
            <consortium name="Pathogen Informatics"/>
            <person name="Murphy D."/>
        </authorList>
    </citation>
    <scope>NUCLEOTIDE SEQUENCE [LARGE SCALE GENOMIC DNA]</scope>
    <source>
        <strain evidence="3">Type strain: CIP110230</strain>
        <strain evidence="4">type strain: CIP110230</strain>
    </source>
</reference>
<name>A0A0T9P5K6_9GAMM</name>
<keyword evidence="1" id="KW-1133">Transmembrane helix</keyword>
<dbReference type="AlphaFoldDB" id="A0A0T9P5K6"/>
<protein>
    <submittedName>
        <fullName evidence="2">Flp pilus assembly protein TadB</fullName>
    </submittedName>
</protein>